<evidence type="ECO:0000256" key="1">
    <source>
        <dbReference type="ARBA" id="ARBA00004123"/>
    </source>
</evidence>
<evidence type="ECO:0000256" key="3">
    <source>
        <dbReference type="ARBA" id="ARBA00022473"/>
    </source>
</evidence>
<organism evidence="6 7">
    <name type="scientific">Papaver atlanticum</name>
    <dbReference type="NCBI Taxonomy" id="357466"/>
    <lineage>
        <taxon>Eukaryota</taxon>
        <taxon>Viridiplantae</taxon>
        <taxon>Streptophyta</taxon>
        <taxon>Embryophyta</taxon>
        <taxon>Tracheophyta</taxon>
        <taxon>Spermatophyta</taxon>
        <taxon>Magnoliopsida</taxon>
        <taxon>Ranunculales</taxon>
        <taxon>Papaveraceae</taxon>
        <taxon>Papaveroideae</taxon>
        <taxon>Papaver</taxon>
    </lineage>
</organism>
<dbReference type="AlphaFoldDB" id="A0AAD4S166"/>
<proteinExistence type="inferred from homology"/>
<comment type="similarity">
    <text evidence="2">Belongs to the LOB domain-containing protein family.</text>
</comment>
<dbReference type="Pfam" id="PF03195">
    <property type="entry name" value="LOB"/>
    <property type="match status" value="1"/>
</dbReference>
<evidence type="ECO:0000313" key="7">
    <source>
        <dbReference type="Proteomes" id="UP001202328"/>
    </source>
</evidence>
<evidence type="ECO:0000256" key="2">
    <source>
        <dbReference type="ARBA" id="ARBA00005474"/>
    </source>
</evidence>
<comment type="caution">
    <text evidence="6">The sequence shown here is derived from an EMBL/GenBank/DDBJ whole genome shotgun (WGS) entry which is preliminary data.</text>
</comment>
<reference evidence="6" key="1">
    <citation type="submission" date="2022-04" db="EMBL/GenBank/DDBJ databases">
        <title>A functionally conserved STORR gene fusion in Papaver species that diverged 16.8 million years ago.</title>
        <authorList>
            <person name="Catania T."/>
        </authorList>
    </citation>
    <scope>NUCLEOTIDE SEQUENCE</scope>
    <source>
        <strain evidence="6">S-188037</strain>
    </source>
</reference>
<dbReference type="EMBL" id="JAJJMB010015809">
    <property type="protein sequence ID" value="KAI3851885.1"/>
    <property type="molecule type" value="Genomic_DNA"/>
</dbReference>
<name>A0AAD4S166_9MAGN</name>
<protein>
    <recommendedName>
        <fullName evidence="5">LOB domain-containing protein</fullName>
    </recommendedName>
</protein>
<keyword evidence="3" id="KW-0217">Developmental protein</keyword>
<dbReference type="PANTHER" id="PTHR31301">
    <property type="entry name" value="LOB DOMAIN-CONTAINING PROTEIN 4-RELATED"/>
    <property type="match status" value="1"/>
</dbReference>
<dbReference type="InterPro" id="IPR004883">
    <property type="entry name" value="LOB"/>
</dbReference>
<evidence type="ECO:0000313" key="6">
    <source>
        <dbReference type="EMBL" id="KAI3851885.1"/>
    </source>
</evidence>
<dbReference type="PANTHER" id="PTHR31301:SF83">
    <property type="entry name" value="PROTEIN ASYMMETRIC LEAVES 2"/>
    <property type="match status" value="1"/>
</dbReference>
<feature type="domain" description="LOB" evidence="5">
    <location>
        <begin position="6"/>
        <end position="107"/>
    </location>
</feature>
<gene>
    <name evidence="6" type="ORF">MKW98_019884</name>
</gene>
<comment type="subcellular location">
    <subcellularLocation>
        <location evidence="1">Nucleus</location>
    </subcellularLocation>
</comment>
<dbReference type="Proteomes" id="UP001202328">
    <property type="component" value="Unassembled WGS sequence"/>
</dbReference>
<dbReference type="GO" id="GO:0005634">
    <property type="term" value="C:nucleus"/>
    <property type="evidence" value="ECO:0007669"/>
    <property type="project" value="UniProtKB-SubCell"/>
</dbReference>
<evidence type="ECO:0000259" key="5">
    <source>
        <dbReference type="PROSITE" id="PS50891"/>
    </source>
</evidence>
<dbReference type="PROSITE" id="PS50891">
    <property type="entry name" value="LOB"/>
    <property type="match status" value="1"/>
</dbReference>
<keyword evidence="7" id="KW-1185">Reference proteome</keyword>
<accession>A0AAD4S166</accession>
<evidence type="ECO:0000256" key="4">
    <source>
        <dbReference type="ARBA" id="ARBA00023242"/>
    </source>
</evidence>
<sequence length="118" mass="13262">MGKKRKRCAACWYYRKKCLPDCLLAPYFPSDKGKEDIQNVAKVFGASNFIKLMNSAHPHQRLAAETMIMEARARKSDPVHGLAGIAKALLEKLDNLTSELSSVNHQNQFHSQHSVVPQ</sequence>
<keyword evidence="4" id="KW-0539">Nucleus</keyword>